<evidence type="ECO:0000256" key="1">
    <source>
        <dbReference type="SAM" id="MobiDB-lite"/>
    </source>
</evidence>
<proteinExistence type="predicted"/>
<dbReference type="Gramene" id="PNT75697">
    <property type="protein sequence ID" value="PNT75697"/>
    <property type="gene ID" value="BRADI_1g36795v3"/>
</dbReference>
<evidence type="ECO:0000313" key="4">
    <source>
        <dbReference type="Proteomes" id="UP000008810"/>
    </source>
</evidence>
<evidence type="ECO:0000313" key="2">
    <source>
        <dbReference type="EMBL" id="PNT75697.1"/>
    </source>
</evidence>
<dbReference type="AlphaFoldDB" id="A0A2K2DN44"/>
<feature type="compositionally biased region" description="Acidic residues" evidence="1">
    <location>
        <begin position="80"/>
        <end position="93"/>
    </location>
</feature>
<organism evidence="2">
    <name type="scientific">Brachypodium distachyon</name>
    <name type="common">Purple false brome</name>
    <name type="synonym">Trachynia distachya</name>
    <dbReference type="NCBI Taxonomy" id="15368"/>
    <lineage>
        <taxon>Eukaryota</taxon>
        <taxon>Viridiplantae</taxon>
        <taxon>Streptophyta</taxon>
        <taxon>Embryophyta</taxon>
        <taxon>Tracheophyta</taxon>
        <taxon>Spermatophyta</taxon>
        <taxon>Magnoliopsida</taxon>
        <taxon>Liliopsida</taxon>
        <taxon>Poales</taxon>
        <taxon>Poaceae</taxon>
        <taxon>BOP clade</taxon>
        <taxon>Pooideae</taxon>
        <taxon>Stipodae</taxon>
        <taxon>Brachypodieae</taxon>
        <taxon>Brachypodium</taxon>
    </lineage>
</organism>
<reference evidence="3" key="3">
    <citation type="submission" date="2018-08" db="UniProtKB">
        <authorList>
            <consortium name="EnsemblPlants"/>
        </authorList>
    </citation>
    <scope>IDENTIFICATION</scope>
    <source>
        <strain evidence="3">cv. Bd21</strain>
    </source>
</reference>
<dbReference type="FunCoup" id="A0A2K2DN44">
    <property type="interactions" value="493"/>
</dbReference>
<dbReference type="InParanoid" id="A0A2K2DN44"/>
<feature type="region of interest" description="Disordered" evidence="1">
    <location>
        <begin position="1"/>
        <end position="95"/>
    </location>
</feature>
<dbReference type="EnsemblPlants" id="PNT75697">
    <property type="protein sequence ID" value="PNT75697"/>
    <property type="gene ID" value="BRADI_1g36795v3"/>
</dbReference>
<keyword evidence="4" id="KW-1185">Reference proteome</keyword>
<evidence type="ECO:0000313" key="3">
    <source>
        <dbReference type="EnsemblPlants" id="PNT75697"/>
    </source>
</evidence>
<name>A0A2K2DN44_BRADI</name>
<reference evidence="2" key="2">
    <citation type="submission" date="2017-06" db="EMBL/GenBank/DDBJ databases">
        <title>WGS assembly of Brachypodium distachyon.</title>
        <authorList>
            <consortium name="The International Brachypodium Initiative"/>
            <person name="Lucas S."/>
            <person name="Harmon-Smith M."/>
            <person name="Lail K."/>
            <person name="Tice H."/>
            <person name="Grimwood J."/>
            <person name="Bruce D."/>
            <person name="Barry K."/>
            <person name="Shu S."/>
            <person name="Lindquist E."/>
            <person name="Wang M."/>
            <person name="Pitluck S."/>
            <person name="Vogel J.P."/>
            <person name="Garvin D.F."/>
            <person name="Mockler T.C."/>
            <person name="Schmutz J."/>
            <person name="Rokhsar D."/>
            <person name="Bevan M.W."/>
        </authorList>
    </citation>
    <scope>NUCLEOTIDE SEQUENCE</scope>
    <source>
        <strain evidence="2">Bd21</strain>
    </source>
</reference>
<gene>
    <name evidence="2" type="ORF">BRADI_1g36795v3</name>
</gene>
<protein>
    <submittedName>
        <fullName evidence="2 3">Uncharacterized protein</fullName>
    </submittedName>
</protein>
<sequence length="253" mass="28523">MDPVKPDTEMASSSSRPPRLTPVRFYMDAGDDYDDEEYQGSPRSPGADSPSMRQEIPRPTSPGPMSPRTWKAASAAAALEPEEEPEPSEDFDLEPYPYNYDELYPKRDPMGPYQMNQAKIAAEDALRHYNADPNSKVNYDQGGQGARGWQKKRRIKVQRRFFFAEVHRWIPTCLCSLDAEGDDQVGGVAGDPFAGAKDWLVPVDFCVKCTDKMKHPKDRASYHAGHLYPVSFYRKPGSASLDWLYFYLPALAS</sequence>
<dbReference type="EMBL" id="CM000880">
    <property type="protein sequence ID" value="PNT75697.1"/>
    <property type="molecule type" value="Genomic_DNA"/>
</dbReference>
<feature type="compositionally biased region" description="Acidic residues" evidence="1">
    <location>
        <begin position="29"/>
        <end position="38"/>
    </location>
</feature>
<dbReference type="Proteomes" id="UP000008810">
    <property type="component" value="Chromosome 1"/>
</dbReference>
<dbReference type="OrthoDB" id="678896at2759"/>
<accession>A0A2K2DN44</accession>
<reference evidence="2 3" key="1">
    <citation type="journal article" date="2010" name="Nature">
        <title>Genome sequencing and analysis of the model grass Brachypodium distachyon.</title>
        <authorList>
            <consortium name="International Brachypodium Initiative"/>
        </authorList>
    </citation>
    <scope>NUCLEOTIDE SEQUENCE [LARGE SCALE GENOMIC DNA]</scope>
    <source>
        <strain evidence="2 3">Bd21</strain>
    </source>
</reference>